<organism evidence="2 3">
    <name type="scientific">Reichenbachiella agariperforans</name>
    <dbReference type="NCBI Taxonomy" id="156994"/>
    <lineage>
        <taxon>Bacteria</taxon>
        <taxon>Pseudomonadati</taxon>
        <taxon>Bacteroidota</taxon>
        <taxon>Cytophagia</taxon>
        <taxon>Cytophagales</taxon>
        <taxon>Reichenbachiellaceae</taxon>
        <taxon>Reichenbachiella</taxon>
    </lineage>
</organism>
<keyword evidence="1" id="KW-1133">Transmembrane helix</keyword>
<feature type="transmembrane region" description="Helical" evidence="1">
    <location>
        <begin position="119"/>
        <end position="142"/>
    </location>
</feature>
<keyword evidence="1" id="KW-0472">Membrane</keyword>
<evidence type="ECO:0000256" key="1">
    <source>
        <dbReference type="SAM" id="Phobius"/>
    </source>
</evidence>
<dbReference type="InterPro" id="IPR011990">
    <property type="entry name" value="TPR-like_helical_dom_sf"/>
</dbReference>
<gene>
    <name evidence="2" type="ORF">SAMN04488028_11150</name>
</gene>
<feature type="transmembrane region" description="Helical" evidence="1">
    <location>
        <begin position="92"/>
        <end position="112"/>
    </location>
</feature>
<name>A0A1M6WD32_REIAG</name>
<evidence type="ECO:0008006" key="4">
    <source>
        <dbReference type="Google" id="ProtNLM"/>
    </source>
</evidence>
<feature type="transmembrane region" description="Helical" evidence="1">
    <location>
        <begin position="349"/>
        <end position="372"/>
    </location>
</feature>
<reference evidence="3" key="1">
    <citation type="submission" date="2016-11" db="EMBL/GenBank/DDBJ databases">
        <authorList>
            <person name="Varghese N."/>
            <person name="Submissions S."/>
        </authorList>
    </citation>
    <scope>NUCLEOTIDE SEQUENCE [LARGE SCALE GENOMIC DNA]</scope>
    <source>
        <strain evidence="3">DSM 26134</strain>
    </source>
</reference>
<dbReference type="Gene3D" id="1.25.40.10">
    <property type="entry name" value="Tetratricopeptide repeat domain"/>
    <property type="match status" value="1"/>
</dbReference>
<feature type="transmembrane region" description="Helical" evidence="1">
    <location>
        <begin position="209"/>
        <end position="235"/>
    </location>
</feature>
<accession>A0A1M6WD32</accession>
<keyword evidence="3" id="KW-1185">Reference proteome</keyword>
<dbReference type="EMBL" id="FRAA01000011">
    <property type="protein sequence ID" value="SHK91569.1"/>
    <property type="molecule type" value="Genomic_DNA"/>
</dbReference>
<feature type="transmembrane region" description="Helical" evidence="1">
    <location>
        <begin position="393"/>
        <end position="412"/>
    </location>
</feature>
<evidence type="ECO:0000313" key="3">
    <source>
        <dbReference type="Proteomes" id="UP000184474"/>
    </source>
</evidence>
<feature type="transmembrane region" description="Helical" evidence="1">
    <location>
        <begin position="148"/>
        <end position="165"/>
    </location>
</feature>
<dbReference type="SUPFAM" id="SSF81901">
    <property type="entry name" value="HCP-like"/>
    <property type="match status" value="1"/>
</dbReference>
<dbReference type="Proteomes" id="UP000184474">
    <property type="component" value="Unassembled WGS sequence"/>
</dbReference>
<feature type="transmembrane region" description="Helical" evidence="1">
    <location>
        <begin position="310"/>
        <end position="334"/>
    </location>
</feature>
<evidence type="ECO:0000313" key="2">
    <source>
        <dbReference type="EMBL" id="SHK91569.1"/>
    </source>
</evidence>
<feature type="transmembrane region" description="Helical" evidence="1">
    <location>
        <begin position="177"/>
        <end position="197"/>
    </location>
</feature>
<feature type="transmembrane region" description="Helical" evidence="1">
    <location>
        <begin position="16"/>
        <end position="35"/>
    </location>
</feature>
<dbReference type="RefSeq" id="WP_139281108.1">
    <property type="nucleotide sequence ID" value="NZ_FRAA01000011.1"/>
</dbReference>
<protein>
    <recommendedName>
        <fullName evidence="4">Tetratricopeptide repeat-containing protein</fullName>
    </recommendedName>
</protein>
<feature type="transmembrane region" description="Helical" evidence="1">
    <location>
        <begin position="279"/>
        <end position="298"/>
    </location>
</feature>
<keyword evidence="1" id="KW-0812">Transmembrane</keyword>
<feature type="transmembrane region" description="Helical" evidence="1">
    <location>
        <begin position="247"/>
        <end position="267"/>
    </location>
</feature>
<dbReference type="STRING" id="156994.SAMN04488028_11150"/>
<proteinExistence type="predicted"/>
<dbReference type="AlphaFoldDB" id="A0A1M6WD32"/>
<sequence length="913" mass="103212">MSEIFFWKGWNFRERVILFGCFSGLLCLIMAVFVVDFNQVSWLYDWNVTAFLNKIPEEVYSKHSNLIESSVNTDVLVLLQKVHGTFSSLSSIYTVVWSLAVYFLLAVCVSVFTFLNRFWFIVCAGLLILLVTFSGVGNVALFGLSSQVIISSISIILISLAYYCHEVRSTVSFYRRLLLFCAVFFLIGTVIHVFSIHESALLEVAYQSYWLGIILSAVFSLYVGHEIVYAILVVSTGTASEGVSKGNGLHFIVFSLLYLLNVALVFMRNSNYIDWDIYYFNPYLLLGLSSVLGVWGLRDREGLYHRVMPFRPLALVVYLSMAVVTFGTILYLMIQSNDPALEAIEDAIVFGHIGMGGLFFIYILINFITLLLKGLPIYRVAFKEDNFPYATSKLAGVIVVAAFFFASNYAPFNQAVSGYFNTVADFNLTQGDRDAAKEYYRRGAIYGNILAQSNTNHRSNYMYAQLLEKDEQKMVWMESATKKNPTEQSYASLGVLYEQSSLFFDAVFTYQAGLEQFPDSWALNNNLGLLYERIQLSDSADYYLNQNTNAVFWQKDVLSANKLAFWALSPDRKSQGMLQKSGRLDHQANWMANQVGRDSVDASMGLIEEMSLQLNLFSYAYLKNLGLVCAKNRATDFLSVIDPFLEYSGNDAFRNELSVTKAMNLYATGDVSNAFVLMNDTFEKSSQALPDVKMLLGKWSMELNAPKLAARYFESAREYAYPLATADLAQAYAMIGQRSVAQYLVGKELNELDSSKTSLRSQLEVLVESLDKEPIVWNHNTEVFEQGEDLLKHAAEAQNKGLVEDARILYGRLGVNNPFFEKGVLQAAKFFNQKGNDKDRAYEILRQSIGVNEYSPELIMAYIDQCLSMGLISYAEGTVIRLIDVLDAEAYQRYELDFEARKSQVESELNSWD</sequence>